<name>A0A6J5NR38_9CAUD</name>
<gene>
    <name evidence="1" type="ORF">UFOVP772_52</name>
</gene>
<sequence length="99" mass="11564">MFLNLRITYKNDKTSDIKAEWDDFIAFEDEFDLPFTVVIDPKKSRLKHSTWLAWHSLSREKKTEKTFSEWMNEIGSVNFVPDSEVQDVVPLESKAHTGA</sequence>
<organism evidence="1">
    <name type="scientific">uncultured Caudovirales phage</name>
    <dbReference type="NCBI Taxonomy" id="2100421"/>
    <lineage>
        <taxon>Viruses</taxon>
        <taxon>Duplodnaviria</taxon>
        <taxon>Heunggongvirae</taxon>
        <taxon>Uroviricota</taxon>
        <taxon>Caudoviricetes</taxon>
        <taxon>Peduoviridae</taxon>
        <taxon>Maltschvirus</taxon>
        <taxon>Maltschvirus maltsch</taxon>
    </lineage>
</organism>
<dbReference type="EMBL" id="LR796708">
    <property type="protein sequence ID" value="CAB4161497.1"/>
    <property type="molecule type" value="Genomic_DNA"/>
</dbReference>
<protein>
    <submittedName>
        <fullName evidence="1">Uncharacterized protein</fullName>
    </submittedName>
</protein>
<proteinExistence type="predicted"/>
<accession>A0A6J5NR38</accession>
<reference evidence="1" key="1">
    <citation type="submission" date="2020-04" db="EMBL/GenBank/DDBJ databases">
        <authorList>
            <person name="Chiriac C."/>
            <person name="Salcher M."/>
            <person name="Ghai R."/>
            <person name="Kavagutti S V."/>
        </authorList>
    </citation>
    <scope>NUCLEOTIDE SEQUENCE</scope>
</reference>
<evidence type="ECO:0000313" key="1">
    <source>
        <dbReference type="EMBL" id="CAB4161497.1"/>
    </source>
</evidence>